<dbReference type="Proteomes" id="UP001207654">
    <property type="component" value="Unassembled WGS sequence"/>
</dbReference>
<accession>A0ABT3ZV38</accession>
<reference evidence="1 2" key="1">
    <citation type="submission" date="2022-11" db="EMBL/GenBank/DDBJ databases">
        <title>Minimal conservation of predation-associated metabolite biosynthetic gene clusters underscores biosynthetic potential of Myxococcota including descriptions for ten novel species: Archangium lansinium sp. nov., Myxococcus landrumus sp. nov., Nannocystis bai.</title>
        <authorList>
            <person name="Ahearne A."/>
            <person name="Stevens C."/>
            <person name="Phillips K."/>
        </authorList>
    </citation>
    <scope>NUCLEOTIDE SEQUENCE [LARGE SCALE GENOMIC DNA]</scope>
    <source>
        <strain evidence="1 2">MIWBW</strain>
    </source>
</reference>
<dbReference type="EMBL" id="JAPNKA010000001">
    <property type="protein sequence ID" value="MCY1073277.1"/>
    <property type="molecule type" value="Genomic_DNA"/>
</dbReference>
<protein>
    <submittedName>
        <fullName evidence="1">Uncharacterized protein</fullName>
    </submittedName>
</protein>
<keyword evidence="2" id="KW-1185">Reference proteome</keyword>
<proteinExistence type="predicted"/>
<sequence>MVHDDTTYVDDEGLAYVVPGGEDEESGSIMPVRVTTGGRLWGAEEAYGGYDAE</sequence>
<comment type="caution">
    <text evidence="1">The sequence shown here is derived from an EMBL/GenBank/DDBJ whole genome shotgun (WGS) entry which is preliminary data.</text>
</comment>
<organism evidence="1 2">
    <name type="scientific">Archangium lansingense</name>
    <dbReference type="NCBI Taxonomy" id="2995310"/>
    <lineage>
        <taxon>Bacteria</taxon>
        <taxon>Pseudomonadati</taxon>
        <taxon>Myxococcota</taxon>
        <taxon>Myxococcia</taxon>
        <taxon>Myxococcales</taxon>
        <taxon>Cystobacterineae</taxon>
        <taxon>Archangiaceae</taxon>
        <taxon>Archangium</taxon>
    </lineage>
</organism>
<gene>
    <name evidence="1" type="ORF">OV287_02170</name>
</gene>
<name>A0ABT3ZV38_9BACT</name>
<evidence type="ECO:0000313" key="2">
    <source>
        <dbReference type="Proteomes" id="UP001207654"/>
    </source>
</evidence>
<dbReference type="RefSeq" id="WP_267532290.1">
    <property type="nucleotide sequence ID" value="NZ_JAPNKA010000001.1"/>
</dbReference>
<evidence type="ECO:0000313" key="1">
    <source>
        <dbReference type="EMBL" id="MCY1073277.1"/>
    </source>
</evidence>